<dbReference type="PANTHER" id="PTHR46696:SF1">
    <property type="entry name" value="CYTOCHROME P450 YJIB-RELATED"/>
    <property type="match status" value="1"/>
</dbReference>
<name>A0AAX3ZCB0_STRRO</name>
<dbReference type="PRINTS" id="PR00359">
    <property type="entry name" value="BP450"/>
</dbReference>
<evidence type="ECO:0000313" key="2">
    <source>
        <dbReference type="EMBL" id="WMC84138.1"/>
    </source>
</evidence>
<comment type="similarity">
    <text evidence="1">Belongs to the cytochrome P450 family.</text>
</comment>
<dbReference type="AlphaFoldDB" id="A0AAX3ZCB0"/>
<dbReference type="EMBL" id="CP121271">
    <property type="protein sequence ID" value="WMC84138.1"/>
    <property type="molecule type" value="Genomic_DNA"/>
</dbReference>
<dbReference type="InterPro" id="IPR036396">
    <property type="entry name" value="Cyt_P450_sf"/>
</dbReference>
<proteinExistence type="inferred from homology"/>
<dbReference type="GO" id="GO:0020037">
    <property type="term" value="F:heme binding"/>
    <property type="evidence" value="ECO:0007669"/>
    <property type="project" value="InterPro"/>
</dbReference>
<dbReference type="GeneID" id="90940455"/>
<dbReference type="InterPro" id="IPR001128">
    <property type="entry name" value="Cyt_P450"/>
</dbReference>
<reference evidence="2" key="1">
    <citation type="submission" date="2023-03" db="EMBL/GenBank/DDBJ databases">
        <title>Borrelidin-producing and root-colonizing Streptomyces rochei is a potent biopesticide for soil-borne oomycete-caused plant diseases.</title>
        <authorList>
            <person name="Zhou D."/>
            <person name="Wang X."/>
            <person name="Navarro-Munoz J.C."/>
            <person name="Li W."/>
            <person name="Li J."/>
            <person name="Jiu M."/>
            <person name="Deng S."/>
            <person name="Ye Y."/>
            <person name="Daly P."/>
            <person name="Wei L."/>
        </authorList>
    </citation>
    <scope>NUCLEOTIDE SEQUENCE</scope>
    <source>
        <strain evidence="2">JK1</strain>
    </source>
</reference>
<dbReference type="Proteomes" id="UP001231701">
    <property type="component" value="Chromosome"/>
</dbReference>
<dbReference type="GO" id="GO:0004497">
    <property type="term" value="F:monooxygenase activity"/>
    <property type="evidence" value="ECO:0007669"/>
    <property type="project" value="InterPro"/>
</dbReference>
<dbReference type="Pfam" id="PF00067">
    <property type="entry name" value="p450"/>
    <property type="match status" value="1"/>
</dbReference>
<sequence>MAQHVSPMRLGLIDKDGPEHTRLRTAALSASSGGALPAFRQHAGALCAKLVGALPPQRTADLVPTLIGPLVDETIGRFLGLPQQVDAVLRAHADTLVRPMTDEAIRTEITEARRALRRHVRALPQLRPPCAGAAGSRGEARPDEWTDVLLQMYVAGRRSTADFLATLVLGVLAQDRWAEGCRTPLARRRLCDEYLRFDGPIVRGVWRFARTDTVLAKTSIRAGDIVIVSLALANRDPTAFSRPTGLDPGRTPNRHLQFGHGAHRCTGVPLVYGLADALLTTLSRQYPDASTTGDDPACRSGRNSIFRGPARVLAALGPRQPV</sequence>
<protein>
    <submittedName>
        <fullName evidence="2">Cytochrome P450</fullName>
    </submittedName>
</protein>
<dbReference type="SUPFAM" id="SSF48264">
    <property type="entry name" value="Cytochrome P450"/>
    <property type="match status" value="1"/>
</dbReference>
<evidence type="ECO:0000256" key="1">
    <source>
        <dbReference type="ARBA" id="ARBA00010617"/>
    </source>
</evidence>
<dbReference type="GO" id="GO:0005506">
    <property type="term" value="F:iron ion binding"/>
    <property type="evidence" value="ECO:0007669"/>
    <property type="project" value="InterPro"/>
</dbReference>
<accession>A0AAX3ZCB0</accession>
<evidence type="ECO:0000313" key="3">
    <source>
        <dbReference type="Proteomes" id="UP001231701"/>
    </source>
</evidence>
<dbReference type="InterPro" id="IPR002397">
    <property type="entry name" value="Cyt_P450_B"/>
</dbReference>
<dbReference type="PANTHER" id="PTHR46696">
    <property type="entry name" value="P450, PUTATIVE (EUROFUNG)-RELATED"/>
    <property type="match status" value="1"/>
</dbReference>
<gene>
    <name evidence="2" type="ORF">P7W03_00480</name>
</gene>
<dbReference type="GO" id="GO:0016705">
    <property type="term" value="F:oxidoreductase activity, acting on paired donors, with incorporation or reduction of molecular oxygen"/>
    <property type="evidence" value="ECO:0007669"/>
    <property type="project" value="InterPro"/>
</dbReference>
<organism evidence="2 3">
    <name type="scientific">Streptomyces rochei</name>
    <name type="common">Streptomyces parvullus</name>
    <dbReference type="NCBI Taxonomy" id="1928"/>
    <lineage>
        <taxon>Bacteria</taxon>
        <taxon>Bacillati</taxon>
        <taxon>Actinomycetota</taxon>
        <taxon>Actinomycetes</taxon>
        <taxon>Kitasatosporales</taxon>
        <taxon>Streptomycetaceae</taxon>
        <taxon>Streptomyces</taxon>
        <taxon>Streptomyces rochei group</taxon>
    </lineage>
</organism>
<dbReference type="RefSeq" id="WP_247707991.1">
    <property type="nucleotide sequence ID" value="NZ_CP121271.1"/>
</dbReference>
<dbReference type="Gene3D" id="1.10.630.10">
    <property type="entry name" value="Cytochrome P450"/>
    <property type="match status" value="1"/>
</dbReference>